<gene>
    <name evidence="2" type="ORF">ADUPG1_007126</name>
</gene>
<feature type="compositionally biased region" description="Polar residues" evidence="1">
    <location>
        <begin position="119"/>
        <end position="129"/>
    </location>
</feature>
<dbReference type="Proteomes" id="UP001057375">
    <property type="component" value="Unassembled WGS sequence"/>
</dbReference>
<evidence type="ECO:0000256" key="1">
    <source>
        <dbReference type="SAM" id="MobiDB-lite"/>
    </source>
</evidence>
<organism evidence="2 3">
    <name type="scientific">Aduncisulcus paluster</name>
    <dbReference type="NCBI Taxonomy" id="2918883"/>
    <lineage>
        <taxon>Eukaryota</taxon>
        <taxon>Metamonada</taxon>
        <taxon>Carpediemonas-like organisms</taxon>
        <taxon>Aduncisulcus</taxon>
    </lineage>
</organism>
<keyword evidence="3" id="KW-1185">Reference proteome</keyword>
<feature type="region of interest" description="Disordered" evidence="1">
    <location>
        <begin position="1121"/>
        <end position="1141"/>
    </location>
</feature>
<name>A0ABQ5KMF9_9EUKA</name>
<reference evidence="2" key="1">
    <citation type="submission" date="2022-03" db="EMBL/GenBank/DDBJ databases">
        <title>Draft genome sequence of Aduncisulcus paluster, a free-living microaerophilic Fornicata.</title>
        <authorList>
            <person name="Yuyama I."/>
            <person name="Kume K."/>
            <person name="Tamura T."/>
            <person name="Inagaki Y."/>
            <person name="Hashimoto T."/>
        </authorList>
    </citation>
    <scope>NUCLEOTIDE SEQUENCE</scope>
    <source>
        <strain evidence="2">NY0171</strain>
    </source>
</reference>
<accession>A0ABQ5KMF9</accession>
<feature type="region of interest" description="Disordered" evidence="1">
    <location>
        <begin position="257"/>
        <end position="306"/>
    </location>
</feature>
<feature type="region of interest" description="Disordered" evidence="1">
    <location>
        <begin position="902"/>
        <end position="925"/>
    </location>
</feature>
<sequence>MTDTHQHTATAAAIVLCESIKVSMLCKSEVIRQIHKIPVSSYVLCPSLFFELIREEDVLVYLTLCGCVDVWMIGWSGLGCMERGGIWEQIEKDRELEKKIKCAKILPHDSQPSIIRGGESSSSVSNEQATTDRIDLPRTSGGRSDLTSTKHSESPRDQYVSHYPLPSNTNIKHAPHVHLERDPRVCVWCARRVCGGVTGGVKNAVLPRRREKQGKDAQQQSGKKKPGKVCIGGINGKVGNGRYSGCVCGQLWKGLDRDKEPKPRSKDRKKSEPSARTGTSARTGPSARTDQERRDDRERRQREEIRKVRRGQRIELDYQSRIHHPPFPIPHCRVRIGHGVFVEETSDLHLQRDRVRQWEEREGKSNDGIDRQNWIRSQQNEEQKKLQNLQEEIAFRSTNPTSIPLINLSQSFHNDSSIVQSSSSSPSVVNDDSLKSSGATTAIGVHGVSVVDGISEEYPVRSLVISPTFQFHYTHTLAYEYSLRQIERRRLMNRRTIIPQELEENHLTFPHLRLSVRNPSLSIQHRHIFNSIRRNLNELPQLTDLALDQGKHGVVLGYDDTSENCLRVHSVRVDDDHLYYALSQTNVGVEILNAFEIPYMSIVWLFSSAYPLELRLNGLYNIMSMCRSKKGSQEWLVRPLQHIFVPTHIEHAISSKTDLRKERHKQQQWLVRPLQHIFVPTHIEHAISSKTDLRKERHKQQRLHPFPNHPCLFPQSSLLFCMFILSLCVDNLELQGELAECLCIFGSVKGISTHLKLMHIALFKSPTHSLLLPHQLSLLFSPFHTVHTAETILPPRFFSSSSRKDISCEVFSPLFSRKRTTNIRTTHHATHISKIMLRDWIAEERKIFNRGNALCVLRAKRPGYFEAGMNIRGERSISHTNNICLPFEPHPTQKVEKRPTVHKQQPLNPELPHYDTQTSSSGEKVESPDLVVTHHTWSMREIYGLSLIEMELCSLLGELVSSNRVEHKLKEYFHRHRSVLRSPLLLFTTMLVSRYPYGETLRRQLWGLFGEPGDVSCAYNAIDYFQVWDDCVLPQYDIEDGTVLWGGEEAIREEDDKRFLGFVPRTIHPFNQNPICEKGRESQAFSTERDRIESCPSHDYDHTPSISSPLHKVTPVDIPSDLIGGDSSSQLSHAVQSHSQTSHSRVQHSGWLCGCVEPEYISHVISTFCREEGVWQWKEGE</sequence>
<dbReference type="EMBL" id="BQXS01010146">
    <property type="protein sequence ID" value="GKT33121.1"/>
    <property type="molecule type" value="Genomic_DNA"/>
</dbReference>
<evidence type="ECO:0000313" key="3">
    <source>
        <dbReference type="Proteomes" id="UP001057375"/>
    </source>
</evidence>
<feature type="region of interest" description="Disordered" evidence="1">
    <location>
        <begin position="111"/>
        <end position="165"/>
    </location>
</feature>
<comment type="caution">
    <text evidence="2">The sequence shown here is derived from an EMBL/GenBank/DDBJ whole genome shotgun (WGS) entry which is preliminary data.</text>
</comment>
<feature type="compositionally biased region" description="Basic and acidic residues" evidence="1">
    <location>
        <begin position="289"/>
        <end position="306"/>
    </location>
</feature>
<feature type="compositionally biased region" description="Basic and acidic residues" evidence="1">
    <location>
        <begin position="257"/>
        <end position="273"/>
    </location>
</feature>
<protein>
    <submittedName>
        <fullName evidence="2">Uncharacterized protein</fullName>
    </submittedName>
</protein>
<feature type="region of interest" description="Disordered" evidence="1">
    <location>
        <begin position="205"/>
        <end position="230"/>
    </location>
</feature>
<evidence type="ECO:0000313" key="2">
    <source>
        <dbReference type="EMBL" id="GKT33121.1"/>
    </source>
</evidence>
<feature type="compositionally biased region" description="Polar residues" evidence="1">
    <location>
        <begin position="274"/>
        <end position="283"/>
    </location>
</feature>
<proteinExistence type="predicted"/>
<feature type="non-terminal residue" evidence="2">
    <location>
        <position position="1181"/>
    </location>
</feature>
<feature type="compositionally biased region" description="Polar residues" evidence="1">
    <location>
        <begin position="1126"/>
        <end position="1141"/>
    </location>
</feature>